<evidence type="ECO:0000313" key="2">
    <source>
        <dbReference type="EMBL" id="SAK89574.1"/>
    </source>
</evidence>
<name>A0A158D4G8_9BURK</name>
<dbReference type="AlphaFoldDB" id="A0A158D4G8"/>
<accession>A0A158D4G8</accession>
<evidence type="ECO:0000313" key="3">
    <source>
        <dbReference type="Proteomes" id="UP000054851"/>
    </source>
</evidence>
<organism evidence="2 3">
    <name type="scientific">Caballeronia hypogeia</name>
    <dbReference type="NCBI Taxonomy" id="1777140"/>
    <lineage>
        <taxon>Bacteria</taxon>
        <taxon>Pseudomonadati</taxon>
        <taxon>Pseudomonadota</taxon>
        <taxon>Betaproteobacteria</taxon>
        <taxon>Burkholderiales</taxon>
        <taxon>Burkholderiaceae</taxon>
        <taxon>Caballeronia</taxon>
    </lineage>
</organism>
<comment type="caution">
    <text evidence="2">The sequence shown here is derived from an EMBL/GenBank/DDBJ whole genome shotgun (WGS) entry which is preliminary data.</text>
</comment>
<protein>
    <recommendedName>
        <fullName evidence="4">Outer membrane protein beta-barrel domain-containing protein</fullName>
    </recommendedName>
</protein>
<keyword evidence="1" id="KW-0732">Signal</keyword>
<evidence type="ECO:0000256" key="1">
    <source>
        <dbReference type="SAM" id="SignalP"/>
    </source>
</evidence>
<dbReference type="Gene3D" id="2.40.160.170">
    <property type="match status" value="1"/>
</dbReference>
<reference evidence="2" key="1">
    <citation type="submission" date="2016-01" db="EMBL/GenBank/DDBJ databases">
        <authorList>
            <person name="Peeters C."/>
        </authorList>
    </citation>
    <scope>NUCLEOTIDE SEQUENCE</scope>
    <source>
        <strain evidence="2">LMG 29322</strain>
    </source>
</reference>
<proteinExistence type="predicted"/>
<evidence type="ECO:0008006" key="4">
    <source>
        <dbReference type="Google" id="ProtNLM"/>
    </source>
</evidence>
<dbReference type="RefSeq" id="WP_061171462.1">
    <property type="nucleotide sequence ID" value="NZ_FCOA02000034.1"/>
</dbReference>
<gene>
    <name evidence="2" type="ORF">AWB79_06438</name>
</gene>
<feature type="chain" id="PRO_5007623719" description="Outer membrane protein beta-barrel domain-containing protein" evidence="1">
    <location>
        <begin position="22"/>
        <end position="218"/>
    </location>
</feature>
<dbReference type="EMBL" id="FCOA02000034">
    <property type="protein sequence ID" value="SAK89574.1"/>
    <property type="molecule type" value="Genomic_DNA"/>
</dbReference>
<sequence>MKKRTLVFMVGGVVCSWTAQAQEIYTQGGTQGIGIGAAFALGSRFGVHADFNGMNFNKGFTLSGNRYDGDVRLRQGGIYLDYFPLESRGWRITAGVRFNDDTMTAVSQQDNGTYVFQGKRYQVPPGASSTATAKYPLAMPYFGFGFGHNPVGKGFGFIADIGVAYGVPKTTYTLSPELAQFAGANAGAVASSGAQELSDKAWRYRWYPVVQIGVSYRF</sequence>
<dbReference type="STRING" id="1777140.AWB79_06438"/>
<keyword evidence="3" id="KW-1185">Reference proteome</keyword>
<dbReference type="Proteomes" id="UP000054851">
    <property type="component" value="Unassembled WGS sequence"/>
</dbReference>
<feature type="signal peptide" evidence="1">
    <location>
        <begin position="1"/>
        <end position="21"/>
    </location>
</feature>
<dbReference type="OrthoDB" id="517121at2"/>